<accession>W0SAR3</accession>
<dbReference type="Gene3D" id="3.40.1260.10">
    <property type="entry name" value="DsrEFH-like"/>
    <property type="match status" value="1"/>
</dbReference>
<organism evidence="2 3">
    <name type="scientific">Sulfuritalea hydrogenivorans sk43H</name>
    <dbReference type="NCBI Taxonomy" id="1223802"/>
    <lineage>
        <taxon>Bacteria</taxon>
        <taxon>Pseudomonadati</taxon>
        <taxon>Pseudomonadota</taxon>
        <taxon>Betaproteobacteria</taxon>
        <taxon>Nitrosomonadales</taxon>
        <taxon>Sterolibacteriaceae</taxon>
        <taxon>Sulfuritalea</taxon>
    </lineage>
</organism>
<dbReference type="STRING" id="1223802.SUTH_00285"/>
<protein>
    <submittedName>
        <fullName evidence="2">Uncharacterized protein</fullName>
    </submittedName>
</protein>
<evidence type="ECO:0000313" key="2">
    <source>
        <dbReference type="EMBL" id="BAO28101.1"/>
    </source>
</evidence>
<proteinExistence type="predicted"/>
<feature type="chain" id="PRO_5004794823" evidence="1">
    <location>
        <begin position="21"/>
        <end position="140"/>
    </location>
</feature>
<evidence type="ECO:0000313" key="3">
    <source>
        <dbReference type="Proteomes" id="UP000031637"/>
    </source>
</evidence>
<dbReference type="EMBL" id="AP012547">
    <property type="protein sequence ID" value="BAO28101.1"/>
    <property type="molecule type" value="Genomic_DNA"/>
</dbReference>
<feature type="signal peptide" evidence="1">
    <location>
        <begin position="1"/>
        <end position="20"/>
    </location>
</feature>
<name>W0SAR3_9PROT</name>
<keyword evidence="1" id="KW-0732">Signal</keyword>
<evidence type="ECO:0000256" key="1">
    <source>
        <dbReference type="SAM" id="SignalP"/>
    </source>
</evidence>
<dbReference type="SUPFAM" id="SSF75169">
    <property type="entry name" value="DsrEFH-like"/>
    <property type="match status" value="1"/>
</dbReference>
<gene>
    <name evidence="2" type="ORF">SUTH_00285</name>
</gene>
<dbReference type="OrthoDB" id="7361822at2"/>
<dbReference type="KEGG" id="shd:SUTH_00285"/>
<dbReference type="RefSeq" id="WP_041096507.1">
    <property type="nucleotide sequence ID" value="NZ_AP012547.1"/>
</dbReference>
<dbReference type="AlphaFoldDB" id="W0SAR3"/>
<dbReference type="InterPro" id="IPR027396">
    <property type="entry name" value="DsrEFH-like"/>
</dbReference>
<dbReference type="HOGENOM" id="CLU_129170_0_0_4"/>
<sequence>MHKLSLALALGLACALPVQAQSPAELLIGINSGVTQTQGVALVLANQAVAQKAAVRILLCSDGGQLAVKDRESAMLKPANKSPKEMLQGLMKAGAKVEVCALFLPNSDLKPTDLIEGIGVAKPADVAAYMLQPNVRTLNY</sequence>
<dbReference type="Proteomes" id="UP000031637">
    <property type="component" value="Chromosome"/>
</dbReference>
<keyword evidence="3" id="KW-1185">Reference proteome</keyword>
<reference evidence="2 3" key="1">
    <citation type="journal article" date="2014" name="Syst. Appl. Microbiol.">
        <title>Complete genomes of freshwater sulfur oxidizers Sulfuricella denitrificans skB26 and Sulfuritalea hydrogenivorans sk43H: genetic insights into the sulfur oxidation pathway of betaproteobacteria.</title>
        <authorList>
            <person name="Watanabe T."/>
            <person name="Kojima H."/>
            <person name="Fukui M."/>
        </authorList>
    </citation>
    <scope>NUCLEOTIDE SEQUENCE [LARGE SCALE GENOMIC DNA]</scope>
    <source>
        <strain evidence="2">DSM22779</strain>
    </source>
</reference>